<feature type="transmembrane region" description="Helical" evidence="1">
    <location>
        <begin position="206"/>
        <end position="226"/>
    </location>
</feature>
<gene>
    <name evidence="2" type="ORF">DI565_06745</name>
</gene>
<dbReference type="AlphaFoldDB" id="A0A2W5KQE6"/>
<organism evidence="2 3">
    <name type="scientific">Ancylobacter novellus</name>
    <name type="common">Thiobacillus novellus</name>
    <dbReference type="NCBI Taxonomy" id="921"/>
    <lineage>
        <taxon>Bacteria</taxon>
        <taxon>Pseudomonadati</taxon>
        <taxon>Pseudomonadota</taxon>
        <taxon>Alphaproteobacteria</taxon>
        <taxon>Hyphomicrobiales</taxon>
        <taxon>Xanthobacteraceae</taxon>
        <taxon>Ancylobacter</taxon>
    </lineage>
</organism>
<dbReference type="EMBL" id="QFPN01000003">
    <property type="protein sequence ID" value="PZQ17075.1"/>
    <property type="molecule type" value="Genomic_DNA"/>
</dbReference>
<feature type="transmembrane region" description="Helical" evidence="1">
    <location>
        <begin position="6"/>
        <end position="24"/>
    </location>
</feature>
<evidence type="ECO:0000256" key="1">
    <source>
        <dbReference type="SAM" id="Phobius"/>
    </source>
</evidence>
<evidence type="ECO:0000313" key="2">
    <source>
        <dbReference type="EMBL" id="PZQ17075.1"/>
    </source>
</evidence>
<feature type="transmembrane region" description="Helical" evidence="1">
    <location>
        <begin position="182"/>
        <end position="199"/>
    </location>
</feature>
<evidence type="ECO:0008006" key="4">
    <source>
        <dbReference type="Google" id="ProtNLM"/>
    </source>
</evidence>
<evidence type="ECO:0000313" key="3">
    <source>
        <dbReference type="Proteomes" id="UP000249577"/>
    </source>
</evidence>
<dbReference type="Pfam" id="PF14023">
    <property type="entry name" value="Bestrophin-like"/>
    <property type="match status" value="1"/>
</dbReference>
<protein>
    <recommendedName>
        <fullName evidence="4">DUF4239 domain-containing protein</fullName>
    </recommendedName>
</protein>
<keyword evidence="1" id="KW-0472">Membrane</keyword>
<feature type="transmembrane region" description="Helical" evidence="1">
    <location>
        <begin position="39"/>
        <end position="60"/>
    </location>
</feature>
<name>A0A2W5KQE6_ANCNO</name>
<comment type="caution">
    <text evidence="2">The sequence shown here is derived from an EMBL/GenBank/DDBJ whole genome shotgun (WGS) entry which is preliminary data.</text>
</comment>
<keyword evidence="1" id="KW-0812">Transmembrane</keyword>
<proteinExistence type="predicted"/>
<accession>A0A2W5KQE6</accession>
<dbReference type="Proteomes" id="UP000249577">
    <property type="component" value="Unassembled WGS sequence"/>
</dbReference>
<reference evidence="2 3" key="1">
    <citation type="submission" date="2017-08" db="EMBL/GenBank/DDBJ databases">
        <title>Infants hospitalized years apart are colonized by the same room-sourced microbial strains.</title>
        <authorList>
            <person name="Brooks B."/>
            <person name="Olm M.R."/>
            <person name="Firek B.A."/>
            <person name="Baker R."/>
            <person name="Thomas B.C."/>
            <person name="Morowitz M.J."/>
            <person name="Banfield J.F."/>
        </authorList>
    </citation>
    <scope>NUCLEOTIDE SEQUENCE [LARGE SCALE GENOMIC DNA]</scope>
    <source>
        <strain evidence="2">S2_005_003_R2_43</strain>
    </source>
</reference>
<sequence length="252" mass="27769">MSDFAISIPIFLCLSAAALVALFAHRRLPERHRDDETNVIVRLVAAIFVTLSALVVGLLLNSSKNAFDAIDRNFHAFSTQIILLDRTLRIYGPETAAARKGLEQYVVRALDGTWTRDGQEQLVEDPEAERLLEAVATSIRALKPVDDDHVDLKRQAQERLRKAIELRWDIIGHWDGNLPPPLVVVLVAWLSLVFAGFGYRAPPNGTIVASVLAAALLIAGAIHLILDMDAPFGGSIRISPAPLEKALEHIRR</sequence>
<dbReference type="InterPro" id="IPR025333">
    <property type="entry name" value="DUF4239"/>
</dbReference>
<keyword evidence="1" id="KW-1133">Transmembrane helix</keyword>